<dbReference type="GeneID" id="28827279"/>
<protein>
    <submittedName>
        <fullName evidence="2">Uncharacterized protein</fullName>
    </submittedName>
</protein>
<dbReference type="Pfam" id="PF13093">
    <property type="entry name" value="FTA4"/>
    <property type="match status" value="1"/>
</dbReference>
<gene>
    <name evidence="2" type="ORF">LY89DRAFT_706831</name>
</gene>
<dbReference type="PANTHER" id="PTHR42040:SF1">
    <property type="entry name" value="INNER KINETOCHORE SUBUNIT FTA4"/>
    <property type="match status" value="1"/>
</dbReference>
<keyword evidence="3" id="KW-1185">Reference proteome</keyword>
<dbReference type="STRING" id="149040.A0A194XDU2"/>
<accession>A0A194XDU2</accession>
<dbReference type="InParanoid" id="A0A194XDU2"/>
<dbReference type="RefSeq" id="XP_018072674.1">
    <property type="nucleotide sequence ID" value="XM_018217553.1"/>
</dbReference>
<dbReference type="Proteomes" id="UP000070700">
    <property type="component" value="Unassembled WGS sequence"/>
</dbReference>
<proteinExistence type="predicted"/>
<dbReference type="OrthoDB" id="21214at2759"/>
<feature type="coiled-coil region" evidence="1">
    <location>
        <begin position="122"/>
        <end position="163"/>
    </location>
</feature>
<name>A0A194XDU2_MOLSC</name>
<evidence type="ECO:0000313" key="2">
    <source>
        <dbReference type="EMBL" id="KUJ18319.1"/>
    </source>
</evidence>
<dbReference type="AlphaFoldDB" id="A0A194XDU2"/>
<dbReference type="EMBL" id="KQ947413">
    <property type="protein sequence ID" value="KUJ18319.1"/>
    <property type="molecule type" value="Genomic_DNA"/>
</dbReference>
<evidence type="ECO:0000313" key="3">
    <source>
        <dbReference type="Proteomes" id="UP000070700"/>
    </source>
</evidence>
<dbReference type="GO" id="GO:0031511">
    <property type="term" value="C:Mis6-Sim4 complex"/>
    <property type="evidence" value="ECO:0007669"/>
    <property type="project" value="InterPro"/>
</dbReference>
<dbReference type="InterPro" id="IPR025207">
    <property type="entry name" value="Sim4_Fta4"/>
</dbReference>
<keyword evidence="1" id="KW-0175">Coiled coil</keyword>
<sequence>MATSTPTIIDLKTSFLRTQILALSQPLKPSTTFTESISSQENALRQKSIDEALYKLNGLLKKHNKLSYGPQAQRHVAEQVDRLYWNAGERGVNTLGRGEEWAERGSDYREESVIEQMPEQWSEEAETKAPEQAAKYKELQQKLVELNERRKAARQKVENYKALKQLVDLLGEDAGVQDNIVTKNGEVEIELEKMRRLMVRVERGIGGLDERQEGDEMVIDGEEGRDKILNLLTLGTGAG</sequence>
<evidence type="ECO:0000256" key="1">
    <source>
        <dbReference type="SAM" id="Coils"/>
    </source>
</evidence>
<dbReference type="PANTHER" id="PTHR42040">
    <property type="entry name" value="INNER KINETOCHORE SUBUNIT FTA4"/>
    <property type="match status" value="1"/>
</dbReference>
<reference evidence="2 3" key="1">
    <citation type="submission" date="2015-10" db="EMBL/GenBank/DDBJ databases">
        <title>Full genome of DAOMC 229536 Phialocephala scopiformis, a fungal endophyte of spruce producing the potent anti-insectan compound rugulosin.</title>
        <authorList>
            <consortium name="DOE Joint Genome Institute"/>
            <person name="Walker A.K."/>
            <person name="Frasz S.L."/>
            <person name="Seifert K.A."/>
            <person name="Miller J.D."/>
            <person name="Mondo S.J."/>
            <person name="Labutti K."/>
            <person name="Lipzen A."/>
            <person name="Dockter R."/>
            <person name="Kennedy M."/>
            <person name="Grigoriev I.V."/>
            <person name="Spatafora J.W."/>
        </authorList>
    </citation>
    <scope>NUCLEOTIDE SEQUENCE [LARGE SCALE GENOMIC DNA]</scope>
    <source>
        <strain evidence="2 3">CBS 120377</strain>
    </source>
</reference>
<organism evidence="2 3">
    <name type="scientific">Mollisia scopiformis</name>
    <name type="common">Conifer needle endophyte fungus</name>
    <name type="synonym">Phialocephala scopiformis</name>
    <dbReference type="NCBI Taxonomy" id="149040"/>
    <lineage>
        <taxon>Eukaryota</taxon>
        <taxon>Fungi</taxon>
        <taxon>Dikarya</taxon>
        <taxon>Ascomycota</taxon>
        <taxon>Pezizomycotina</taxon>
        <taxon>Leotiomycetes</taxon>
        <taxon>Helotiales</taxon>
        <taxon>Mollisiaceae</taxon>
        <taxon>Mollisia</taxon>
    </lineage>
</organism>
<dbReference type="KEGG" id="psco:LY89DRAFT_706831"/>